<dbReference type="AlphaFoldDB" id="A0A554RFZ0"/>
<evidence type="ECO:0000256" key="2">
    <source>
        <dbReference type="ARBA" id="ARBA00022801"/>
    </source>
</evidence>
<dbReference type="SUPFAM" id="SSF55811">
    <property type="entry name" value="Nudix"/>
    <property type="match status" value="1"/>
</dbReference>
<reference evidence="4 5" key="1">
    <citation type="submission" date="2019-07" db="EMBL/GenBank/DDBJ databases">
        <authorList>
            <person name="Zhao L.H."/>
        </authorList>
    </citation>
    <scope>NUCLEOTIDE SEQUENCE [LARGE SCALE GENOMIC DNA]</scope>
    <source>
        <strain evidence="4 5">Co35</strain>
    </source>
</reference>
<evidence type="ECO:0000256" key="1">
    <source>
        <dbReference type="ARBA" id="ARBA00001946"/>
    </source>
</evidence>
<evidence type="ECO:0000313" key="5">
    <source>
        <dbReference type="Proteomes" id="UP000316988"/>
    </source>
</evidence>
<dbReference type="Pfam" id="PF00293">
    <property type="entry name" value="NUDIX"/>
    <property type="match status" value="1"/>
</dbReference>
<gene>
    <name evidence="4" type="ORF">FNM00_18370</name>
</gene>
<feature type="domain" description="Nudix hydrolase" evidence="3">
    <location>
        <begin position="19"/>
        <end position="147"/>
    </location>
</feature>
<dbReference type="InterPro" id="IPR015797">
    <property type="entry name" value="NUDIX_hydrolase-like_dom_sf"/>
</dbReference>
<dbReference type="Gene3D" id="3.90.79.10">
    <property type="entry name" value="Nucleoside Triphosphate Pyrophosphohydrolase"/>
    <property type="match status" value="1"/>
</dbReference>
<dbReference type="GO" id="GO:0016787">
    <property type="term" value="F:hydrolase activity"/>
    <property type="evidence" value="ECO:0007669"/>
    <property type="project" value="UniProtKB-KW"/>
</dbReference>
<comment type="caution">
    <text evidence="4">The sequence shown here is derived from an EMBL/GenBank/DDBJ whole genome shotgun (WGS) entry which is preliminary data.</text>
</comment>
<dbReference type="PANTHER" id="PTHR43046:SF16">
    <property type="entry name" value="ADP-RIBOSE PYROPHOSPHATASE YJHB-RELATED"/>
    <property type="match status" value="1"/>
</dbReference>
<dbReference type="EMBL" id="VLNT01000033">
    <property type="protein sequence ID" value="TSD53039.1"/>
    <property type="molecule type" value="Genomic_DNA"/>
</dbReference>
<evidence type="ECO:0000313" key="4">
    <source>
        <dbReference type="EMBL" id="TSD53039.1"/>
    </source>
</evidence>
<dbReference type="OrthoDB" id="9814308at2"/>
<protein>
    <submittedName>
        <fullName evidence="4">NUDIX domain-containing protein</fullName>
    </submittedName>
</protein>
<sequence>MATPDFVLDLRAKIGTDPLWLCGVTAVVVKGEQVLMVKRADNGAWTPVTGIVDPGEHPATAAIRETLEEAGIVAQVSRLARVGVTGMVTYDNGDQTQYVDLTWRLEWRSGHPHPADGENTEARWFDARSLPSLSDDMARRVGAALLPHGEAEF</sequence>
<name>A0A554RFZ0_9ACTN</name>
<evidence type="ECO:0000259" key="3">
    <source>
        <dbReference type="PROSITE" id="PS51462"/>
    </source>
</evidence>
<dbReference type="PANTHER" id="PTHR43046">
    <property type="entry name" value="GDP-MANNOSE MANNOSYL HYDROLASE"/>
    <property type="match status" value="1"/>
</dbReference>
<dbReference type="Proteomes" id="UP000316988">
    <property type="component" value="Unassembled WGS sequence"/>
</dbReference>
<comment type="cofactor">
    <cofactor evidence="1">
        <name>Mg(2+)</name>
        <dbReference type="ChEBI" id="CHEBI:18420"/>
    </cofactor>
</comment>
<dbReference type="CDD" id="cd18879">
    <property type="entry name" value="NUDIX_Hydrolase"/>
    <property type="match status" value="1"/>
</dbReference>
<keyword evidence="5" id="KW-1185">Reference proteome</keyword>
<keyword evidence="2" id="KW-0378">Hydrolase</keyword>
<dbReference type="PROSITE" id="PS51462">
    <property type="entry name" value="NUDIX"/>
    <property type="match status" value="1"/>
</dbReference>
<dbReference type="PROSITE" id="PS00893">
    <property type="entry name" value="NUDIX_BOX"/>
    <property type="match status" value="1"/>
</dbReference>
<accession>A0A554RFZ0</accession>
<dbReference type="InterPro" id="IPR000086">
    <property type="entry name" value="NUDIX_hydrolase_dom"/>
</dbReference>
<organism evidence="4 5">
    <name type="scientific">Aeromicrobium piscarium</name>
    <dbReference type="NCBI Taxonomy" id="2590901"/>
    <lineage>
        <taxon>Bacteria</taxon>
        <taxon>Bacillati</taxon>
        <taxon>Actinomycetota</taxon>
        <taxon>Actinomycetes</taxon>
        <taxon>Propionibacteriales</taxon>
        <taxon>Nocardioidaceae</taxon>
        <taxon>Aeromicrobium</taxon>
    </lineage>
</organism>
<dbReference type="RefSeq" id="WP_143914986.1">
    <property type="nucleotide sequence ID" value="NZ_VLNT01000033.1"/>
</dbReference>
<dbReference type="InterPro" id="IPR020084">
    <property type="entry name" value="NUDIX_hydrolase_CS"/>
</dbReference>
<proteinExistence type="predicted"/>